<dbReference type="AlphaFoldDB" id="A0A8H7SSA7"/>
<protein>
    <recommendedName>
        <fullName evidence="6">Allantoicase domain-containing protein</fullName>
    </recommendedName>
</protein>
<keyword evidence="4" id="KW-0456">Lyase</keyword>
<dbReference type="GO" id="GO:0000256">
    <property type="term" value="P:allantoin catabolic process"/>
    <property type="evidence" value="ECO:0007669"/>
    <property type="project" value="InterPro"/>
</dbReference>
<feature type="domain" description="Allantoicase" evidence="6">
    <location>
        <begin position="207"/>
        <end position="344"/>
    </location>
</feature>
<proteinExistence type="inferred from homology"/>
<dbReference type="SUPFAM" id="SSF51182">
    <property type="entry name" value="RmlC-like cupins"/>
    <property type="match status" value="1"/>
</dbReference>
<sequence>MTNAIAYTKISTDEFKTSKLYSNSSFFLLKNVDLASSALGTTVVDVTDDFFAPANMMLNPEPAIYCPERFVDTGSWMDGWESKRHNPTYDWCIIKLGFAGSFEGFDIDTSYFTGNQAPAASVEGAYCPEGDVQANDVQWTEILPKVVLPPNCQNIFTLEKTSAVYTHLRLNNYPDGGIARFRAYGEVHPTLPKDINELVDLVYVGHGGRSVQVSDEHYGPGDFLVLPGRGENMGDGWQTARSRVEGYSDFVVFRLGAKGHILQAEVDTSHFKGNFPRQIKLEGTYSESVVPEKDAKWSTLVEPSSTGAHGVFYFNTAHTDKVFTHAKISIIPDGGFKRLRLYGIREGGKIPTLPIVSPSIPKNLITAEPLTSEAYAAYGQVIQAGFAEFVTSANQGTAEKHHQVAQVVNNFPNGKGKMHMCVFHCRPTNELPFTVKLLERHPYSSQAFIPMTDNKSRGYLAVVALNGADDKPDMSTLKAFVATSKQGINYNPGVWHHPMVALEYETDFAVVVHESGVPADDCNEVDTPHVVVQVPGYHIF</sequence>
<evidence type="ECO:0000256" key="5">
    <source>
        <dbReference type="ARBA" id="ARBA00047684"/>
    </source>
</evidence>
<dbReference type="InterPro" id="IPR024060">
    <property type="entry name" value="Ureidoglycolate_lyase_dom_sf"/>
</dbReference>
<dbReference type="InterPro" id="IPR008979">
    <property type="entry name" value="Galactose-bd-like_sf"/>
</dbReference>
<evidence type="ECO:0000256" key="3">
    <source>
        <dbReference type="ARBA" id="ARBA00022631"/>
    </source>
</evidence>
<dbReference type="CDD" id="cd20298">
    <property type="entry name" value="cupin_UAH"/>
    <property type="match status" value="1"/>
</dbReference>
<dbReference type="Proteomes" id="UP000613177">
    <property type="component" value="Unassembled WGS sequence"/>
</dbReference>
<dbReference type="PANTHER" id="PTHR12045">
    <property type="entry name" value="ALLANTOICASE"/>
    <property type="match status" value="1"/>
</dbReference>
<evidence type="ECO:0000313" key="7">
    <source>
        <dbReference type="EMBL" id="KAG2234191.1"/>
    </source>
</evidence>
<comment type="caution">
    <text evidence="7">The sequence shown here is derived from an EMBL/GenBank/DDBJ whole genome shotgun (WGS) entry which is preliminary data.</text>
</comment>
<name>A0A8H7SSA7_9FUNG</name>
<dbReference type="InterPro" id="IPR007247">
    <property type="entry name" value="Ureidogly_lyase"/>
</dbReference>
<gene>
    <name evidence="7" type="ORF">INT48_005991</name>
</gene>
<comment type="subunit">
    <text evidence="2">Homodimer.</text>
</comment>
<reference evidence="7" key="1">
    <citation type="submission" date="2021-01" db="EMBL/GenBank/DDBJ databases">
        <title>Metabolic potential, ecology and presence of endohyphal bacteria is reflected in genomic diversity of Mucoromycotina.</title>
        <authorList>
            <person name="Muszewska A."/>
            <person name="Okrasinska A."/>
            <person name="Steczkiewicz K."/>
            <person name="Drgas O."/>
            <person name="Orlowska M."/>
            <person name="Perlinska-Lenart U."/>
            <person name="Aleksandrzak-Piekarczyk T."/>
            <person name="Szatraj K."/>
            <person name="Zielenkiewicz U."/>
            <person name="Pilsyk S."/>
            <person name="Malc E."/>
            <person name="Mieczkowski P."/>
            <person name="Kruszewska J.S."/>
            <person name="Biernat P."/>
            <person name="Pawlowska J."/>
        </authorList>
    </citation>
    <scope>NUCLEOTIDE SEQUENCE</scope>
    <source>
        <strain evidence="7">WA0000018081</strain>
    </source>
</reference>
<keyword evidence="3" id="KW-0659">Purine metabolism</keyword>
<dbReference type="HAMAP" id="MF_00813">
    <property type="entry name" value="Allantoicase"/>
    <property type="match status" value="1"/>
</dbReference>
<evidence type="ECO:0000256" key="2">
    <source>
        <dbReference type="ARBA" id="ARBA00011738"/>
    </source>
</evidence>
<dbReference type="InterPro" id="IPR011051">
    <property type="entry name" value="RmlC_Cupin_sf"/>
</dbReference>
<comment type="catalytic activity">
    <reaction evidence="5">
        <text>(S)-ureidoglycolate = urea + glyoxylate</text>
        <dbReference type="Rhea" id="RHEA:11304"/>
        <dbReference type="ChEBI" id="CHEBI:16199"/>
        <dbReference type="ChEBI" id="CHEBI:36655"/>
        <dbReference type="ChEBI" id="CHEBI:57296"/>
        <dbReference type="EC" id="4.3.2.3"/>
    </reaction>
</comment>
<dbReference type="Gene3D" id="2.60.120.480">
    <property type="entry name" value="Ureidoglycolate hydrolase"/>
    <property type="match status" value="1"/>
</dbReference>
<accession>A0A8H7SSA7</accession>
<dbReference type="InterPro" id="IPR005164">
    <property type="entry name" value="Allantoicase"/>
</dbReference>
<dbReference type="Pfam" id="PF04115">
    <property type="entry name" value="Ureidogly_lyase"/>
    <property type="match status" value="1"/>
</dbReference>
<dbReference type="GO" id="GO:0004037">
    <property type="term" value="F:allantoicase activity"/>
    <property type="evidence" value="ECO:0007669"/>
    <property type="project" value="InterPro"/>
</dbReference>
<evidence type="ECO:0000256" key="4">
    <source>
        <dbReference type="ARBA" id="ARBA00023239"/>
    </source>
</evidence>
<dbReference type="InterPro" id="IPR047233">
    <property type="entry name" value="UAH_cupin"/>
</dbReference>
<comment type="similarity">
    <text evidence="1">Belongs to the allantoicase family.</text>
</comment>
<dbReference type="Gene3D" id="2.60.120.260">
    <property type="entry name" value="Galactose-binding domain-like"/>
    <property type="match status" value="2"/>
</dbReference>
<evidence type="ECO:0000259" key="6">
    <source>
        <dbReference type="Pfam" id="PF03561"/>
    </source>
</evidence>
<dbReference type="GO" id="GO:0050385">
    <property type="term" value="F:ureidoglycolate lyase activity"/>
    <property type="evidence" value="ECO:0007669"/>
    <property type="project" value="UniProtKB-EC"/>
</dbReference>
<dbReference type="EMBL" id="JAEPRE010000059">
    <property type="protein sequence ID" value="KAG2234191.1"/>
    <property type="molecule type" value="Genomic_DNA"/>
</dbReference>
<dbReference type="GO" id="GO:0004848">
    <property type="term" value="F:ureidoglycolate hydrolase activity"/>
    <property type="evidence" value="ECO:0007669"/>
    <property type="project" value="InterPro"/>
</dbReference>
<dbReference type="Pfam" id="PF03561">
    <property type="entry name" value="Allantoicase"/>
    <property type="match status" value="2"/>
</dbReference>
<dbReference type="PANTHER" id="PTHR12045:SF3">
    <property type="entry name" value="INACTIVE ALLANTOICASE-RELATED"/>
    <property type="match status" value="1"/>
</dbReference>
<dbReference type="SUPFAM" id="SSF49785">
    <property type="entry name" value="Galactose-binding domain-like"/>
    <property type="match status" value="2"/>
</dbReference>
<keyword evidence="8" id="KW-1185">Reference proteome</keyword>
<evidence type="ECO:0000256" key="1">
    <source>
        <dbReference type="ARBA" id="ARBA00009242"/>
    </source>
</evidence>
<dbReference type="GO" id="GO:0006144">
    <property type="term" value="P:purine nucleobase metabolic process"/>
    <property type="evidence" value="ECO:0007669"/>
    <property type="project" value="UniProtKB-KW"/>
</dbReference>
<dbReference type="InterPro" id="IPR015908">
    <property type="entry name" value="Allantoicase_dom"/>
</dbReference>
<feature type="domain" description="Allantoicase" evidence="6">
    <location>
        <begin position="40"/>
        <end position="187"/>
    </location>
</feature>
<organism evidence="7 8">
    <name type="scientific">Thamnidium elegans</name>
    <dbReference type="NCBI Taxonomy" id="101142"/>
    <lineage>
        <taxon>Eukaryota</taxon>
        <taxon>Fungi</taxon>
        <taxon>Fungi incertae sedis</taxon>
        <taxon>Mucoromycota</taxon>
        <taxon>Mucoromycotina</taxon>
        <taxon>Mucoromycetes</taxon>
        <taxon>Mucorales</taxon>
        <taxon>Mucorineae</taxon>
        <taxon>Mucoraceae</taxon>
        <taxon>Thamnidium</taxon>
    </lineage>
</organism>
<evidence type="ECO:0000313" key="8">
    <source>
        <dbReference type="Proteomes" id="UP000613177"/>
    </source>
</evidence>
<dbReference type="NCBIfam" id="TIGR02961">
    <property type="entry name" value="allantoicase"/>
    <property type="match status" value="1"/>
</dbReference>